<keyword evidence="3 6" id="KW-0479">Metal-binding</keyword>
<feature type="domain" description="PIN" evidence="7">
    <location>
        <begin position="4"/>
        <end position="122"/>
    </location>
</feature>
<dbReference type="RefSeq" id="WP_344857096.1">
    <property type="nucleotide sequence ID" value="NZ_BAAAUT010000009.1"/>
</dbReference>
<evidence type="ECO:0000256" key="3">
    <source>
        <dbReference type="ARBA" id="ARBA00022723"/>
    </source>
</evidence>
<keyword evidence="2 6" id="KW-0540">Nuclease</keyword>
<keyword evidence="5 6" id="KW-0460">Magnesium</keyword>
<evidence type="ECO:0000256" key="1">
    <source>
        <dbReference type="ARBA" id="ARBA00022649"/>
    </source>
</evidence>
<dbReference type="CDD" id="cd09874">
    <property type="entry name" value="PIN_MT3492-like"/>
    <property type="match status" value="1"/>
</dbReference>
<dbReference type="Gene3D" id="3.40.50.1010">
    <property type="entry name" value="5'-nuclease"/>
    <property type="match status" value="1"/>
</dbReference>
<evidence type="ECO:0000259" key="7">
    <source>
        <dbReference type="Pfam" id="PF01850"/>
    </source>
</evidence>
<comment type="similarity">
    <text evidence="6">Belongs to the PINc/VapC protein family.</text>
</comment>
<evidence type="ECO:0000256" key="6">
    <source>
        <dbReference type="HAMAP-Rule" id="MF_00265"/>
    </source>
</evidence>
<dbReference type="EC" id="3.1.-.-" evidence="6"/>
<comment type="cofactor">
    <cofactor evidence="6">
        <name>Mg(2+)</name>
        <dbReference type="ChEBI" id="CHEBI:18420"/>
    </cofactor>
</comment>
<evidence type="ECO:0000256" key="2">
    <source>
        <dbReference type="ARBA" id="ARBA00022722"/>
    </source>
</evidence>
<evidence type="ECO:0000256" key="4">
    <source>
        <dbReference type="ARBA" id="ARBA00022801"/>
    </source>
</evidence>
<keyword evidence="6" id="KW-0800">Toxin</keyword>
<accession>A0ABP6MSW6</accession>
<dbReference type="InterPro" id="IPR002716">
    <property type="entry name" value="PIN_dom"/>
</dbReference>
<feature type="binding site" evidence="6">
    <location>
        <position position="105"/>
    </location>
    <ligand>
        <name>Mg(2+)</name>
        <dbReference type="ChEBI" id="CHEBI:18420"/>
    </ligand>
</feature>
<organism evidence="8 9">
    <name type="scientific">Planomonospora alba</name>
    <dbReference type="NCBI Taxonomy" id="161354"/>
    <lineage>
        <taxon>Bacteria</taxon>
        <taxon>Bacillati</taxon>
        <taxon>Actinomycetota</taxon>
        <taxon>Actinomycetes</taxon>
        <taxon>Streptosporangiales</taxon>
        <taxon>Streptosporangiaceae</taxon>
        <taxon>Planomonospora</taxon>
    </lineage>
</organism>
<keyword evidence="4 6" id="KW-0378">Hydrolase</keyword>
<protein>
    <recommendedName>
        <fullName evidence="6">Ribonuclease VapC</fullName>
        <shortName evidence="6">RNase VapC</shortName>
        <ecNumber evidence="6">3.1.-.-</ecNumber>
    </recommendedName>
    <alternativeName>
        <fullName evidence="6">Toxin VapC</fullName>
    </alternativeName>
</protein>
<evidence type="ECO:0000313" key="9">
    <source>
        <dbReference type="Proteomes" id="UP001500320"/>
    </source>
</evidence>
<dbReference type="EMBL" id="BAAAUT010000009">
    <property type="protein sequence ID" value="GAA3124592.1"/>
    <property type="molecule type" value="Genomic_DNA"/>
</dbReference>
<keyword evidence="1 6" id="KW-1277">Toxin-antitoxin system</keyword>
<proteinExistence type="inferred from homology"/>
<reference evidence="9" key="1">
    <citation type="journal article" date="2019" name="Int. J. Syst. Evol. Microbiol.">
        <title>The Global Catalogue of Microorganisms (GCM) 10K type strain sequencing project: providing services to taxonomists for standard genome sequencing and annotation.</title>
        <authorList>
            <consortium name="The Broad Institute Genomics Platform"/>
            <consortium name="The Broad Institute Genome Sequencing Center for Infectious Disease"/>
            <person name="Wu L."/>
            <person name="Ma J."/>
        </authorList>
    </citation>
    <scope>NUCLEOTIDE SEQUENCE [LARGE SCALE GENOMIC DNA]</scope>
    <source>
        <strain evidence="9">JCM 9373</strain>
    </source>
</reference>
<feature type="binding site" evidence="6">
    <location>
        <position position="6"/>
    </location>
    <ligand>
        <name>Mg(2+)</name>
        <dbReference type="ChEBI" id="CHEBI:18420"/>
    </ligand>
</feature>
<evidence type="ECO:0000313" key="8">
    <source>
        <dbReference type="EMBL" id="GAA3124592.1"/>
    </source>
</evidence>
<dbReference type="InterPro" id="IPR029060">
    <property type="entry name" value="PIN-like_dom_sf"/>
</dbReference>
<dbReference type="InterPro" id="IPR022907">
    <property type="entry name" value="VapC_family"/>
</dbReference>
<dbReference type="Proteomes" id="UP001500320">
    <property type="component" value="Unassembled WGS sequence"/>
</dbReference>
<comment type="caution">
    <text evidence="8">The sequence shown here is derived from an EMBL/GenBank/DDBJ whole genome shotgun (WGS) entry which is preliminary data.</text>
</comment>
<gene>
    <name evidence="6" type="primary">vapC</name>
    <name evidence="8" type="ORF">GCM10010466_14320</name>
</gene>
<evidence type="ECO:0000256" key="5">
    <source>
        <dbReference type="ARBA" id="ARBA00022842"/>
    </source>
</evidence>
<keyword evidence="9" id="KW-1185">Reference proteome</keyword>
<dbReference type="Pfam" id="PF01850">
    <property type="entry name" value="PIN"/>
    <property type="match status" value="1"/>
</dbReference>
<sequence>MLTYIDSSVLACAYLPDEPGHRRAQDLLQSPEHLLVTGTLTVVEVTGVLVRAARAHRRLELDTALAVLASDLGEDGPVALLSAPPDAVERRAVQIVYAHGLRALDAIHLATAELAAAPLLESPGDKLGFASRDTSQSGAATALGFALA</sequence>
<name>A0ABP6MSW6_9ACTN</name>
<dbReference type="HAMAP" id="MF_00265">
    <property type="entry name" value="VapC_Nob1"/>
    <property type="match status" value="1"/>
</dbReference>
<dbReference type="SUPFAM" id="SSF88723">
    <property type="entry name" value="PIN domain-like"/>
    <property type="match status" value="1"/>
</dbReference>
<comment type="function">
    <text evidence="6">Toxic component of a toxin-antitoxin (TA) system. An RNase.</text>
</comment>